<evidence type="ECO:0000313" key="1">
    <source>
        <dbReference type="EMBL" id="KAF2204531.1"/>
    </source>
</evidence>
<keyword evidence="2" id="KW-1185">Reference proteome</keyword>
<accession>A0A9P4MVC4</accession>
<sequence>MPIKNSTLSLSILSSISYMVSLSGFYIQCVSRELHPTRRPLEIEGPILTQYTFADVTECTQHTYTRQLYTTLFYIVLSYSLMSPSELQSEKPVGDIIYRDIGSYLESSNPMTPW</sequence>
<proteinExistence type="predicted"/>
<comment type="caution">
    <text evidence="1">The sequence shown here is derived from an EMBL/GenBank/DDBJ whole genome shotgun (WGS) entry which is preliminary data.</text>
</comment>
<organism evidence="1 2">
    <name type="scientific">Delitschia confertaspora ATCC 74209</name>
    <dbReference type="NCBI Taxonomy" id="1513339"/>
    <lineage>
        <taxon>Eukaryota</taxon>
        <taxon>Fungi</taxon>
        <taxon>Dikarya</taxon>
        <taxon>Ascomycota</taxon>
        <taxon>Pezizomycotina</taxon>
        <taxon>Dothideomycetes</taxon>
        <taxon>Pleosporomycetidae</taxon>
        <taxon>Pleosporales</taxon>
        <taxon>Delitschiaceae</taxon>
        <taxon>Delitschia</taxon>
    </lineage>
</organism>
<name>A0A9P4MVC4_9PLEO</name>
<dbReference type="AlphaFoldDB" id="A0A9P4MVC4"/>
<gene>
    <name evidence="1" type="ORF">GQ43DRAFT_152637</name>
</gene>
<evidence type="ECO:0000313" key="2">
    <source>
        <dbReference type="Proteomes" id="UP000799536"/>
    </source>
</evidence>
<reference evidence="1" key="1">
    <citation type="journal article" date="2020" name="Stud. Mycol.">
        <title>101 Dothideomycetes genomes: a test case for predicting lifestyles and emergence of pathogens.</title>
        <authorList>
            <person name="Haridas S."/>
            <person name="Albert R."/>
            <person name="Binder M."/>
            <person name="Bloem J."/>
            <person name="Labutti K."/>
            <person name="Salamov A."/>
            <person name="Andreopoulos B."/>
            <person name="Baker S."/>
            <person name="Barry K."/>
            <person name="Bills G."/>
            <person name="Bluhm B."/>
            <person name="Cannon C."/>
            <person name="Castanera R."/>
            <person name="Culley D."/>
            <person name="Daum C."/>
            <person name="Ezra D."/>
            <person name="Gonzalez J."/>
            <person name="Henrissat B."/>
            <person name="Kuo A."/>
            <person name="Liang C."/>
            <person name="Lipzen A."/>
            <person name="Lutzoni F."/>
            <person name="Magnuson J."/>
            <person name="Mondo S."/>
            <person name="Nolan M."/>
            <person name="Ohm R."/>
            <person name="Pangilinan J."/>
            <person name="Park H.-J."/>
            <person name="Ramirez L."/>
            <person name="Alfaro M."/>
            <person name="Sun H."/>
            <person name="Tritt A."/>
            <person name="Yoshinaga Y."/>
            <person name="Zwiers L.-H."/>
            <person name="Turgeon B."/>
            <person name="Goodwin S."/>
            <person name="Spatafora J."/>
            <person name="Crous P."/>
            <person name="Grigoriev I."/>
        </authorList>
    </citation>
    <scope>NUCLEOTIDE SEQUENCE</scope>
    <source>
        <strain evidence="1">ATCC 74209</strain>
    </source>
</reference>
<protein>
    <submittedName>
        <fullName evidence="1">Uncharacterized protein</fullName>
    </submittedName>
</protein>
<dbReference type="EMBL" id="ML993874">
    <property type="protein sequence ID" value="KAF2204531.1"/>
    <property type="molecule type" value="Genomic_DNA"/>
</dbReference>
<dbReference type="Proteomes" id="UP000799536">
    <property type="component" value="Unassembled WGS sequence"/>
</dbReference>